<protein>
    <recommendedName>
        <fullName evidence="4">MADS-box domain-containing protein</fullName>
    </recommendedName>
</protein>
<proteinExistence type="predicted"/>
<sequence length="117" mass="13684">MLSQLRTKRVENENYRKRLETLGSKSSELCRDYKAEVYFVAYRNGRFYTFTSTDEPSWPPGPDTLVSLFPFTLYRDVTPIKGKLYPPPVKKSPAHFKNRRQAKVAKRKFAGAHQPRK</sequence>
<evidence type="ECO:0000256" key="1">
    <source>
        <dbReference type="SAM" id="MobiDB-lite"/>
    </source>
</evidence>
<accession>A0A6A6E285</accession>
<dbReference type="AlphaFoldDB" id="A0A6A6E285"/>
<dbReference type="EMBL" id="ML994638">
    <property type="protein sequence ID" value="KAF2184250.1"/>
    <property type="molecule type" value="Genomic_DNA"/>
</dbReference>
<feature type="compositionally biased region" description="Basic residues" evidence="1">
    <location>
        <begin position="92"/>
        <end position="117"/>
    </location>
</feature>
<keyword evidence="3" id="KW-1185">Reference proteome</keyword>
<organism evidence="2 3">
    <name type="scientific">Zopfia rhizophila CBS 207.26</name>
    <dbReference type="NCBI Taxonomy" id="1314779"/>
    <lineage>
        <taxon>Eukaryota</taxon>
        <taxon>Fungi</taxon>
        <taxon>Dikarya</taxon>
        <taxon>Ascomycota</taxon>
        <taxon>Pezizomycotina</taxon>
        <taxon>Dothideomycetes</taxon>
        <taxon>Dothideomycetes incertae sedis</taxon>
        <taxon>Zopfiaceae</taxon>
        <taxon>Zopfia</taxon>
    </lineage>
</organism>
<dbReference type="OrthoDB" id="3772494at2759"/>
<reference evidence="2" key="1">
    <citation type="journal article" date="2020" name="Stud. Mycol.">
        <title>101 Dothideomycetes genomes: a test case for predicting lifestyles and emergence of pathogens.</title>
        <authorList>
            <person name="Haridas S."/>
            <person name="Albert R."/>
            <person name="Binder M."/>
            <person name="Bloem J."/>
            <person name="Labutti K."/>
            <person name="Salamov A."/>
            <person name="Andreopoulos B."/>
            <person name="Baker S."/>
            <person name="Barry K."/>
            <person name="Bills G."/>
            <person name="Bluhm B."/>
            <person name="Cannon C."/>
            <person name="Castanera R."/>
            <person name="Culley D."/>
            <person name="Daum C."/>
            <person name="Ezra D."/>
            <person name="Gonzalez J."/>
            <person name="Henrissat B."/>
            <person name="Kuo A."/>
            <person name="Liang C."/>
            <person name="Lipzen A."/>
            <person name="Lutzoni F."/>
            <person name="Magnuson J."/>
            <person name="Mondo S."/>
            <person name="Nolan M."/>
            <person name="Ohm R."/>
            <person name="Pangilinan J."/>
            <person name="Park H.-J."/>
            <person name="Ramirez L."/>
            <person name="Alfaro M."/>
            <person name="Sun H."/>
            <person name="Tritt A."/>
            <person name="Yoshinaga Y."/>
            <person name="Zwiers L.-H."/>
            <person name="Turgeon B."/>
            <person name="Goodwin S."/>
            <person name="Spatafora J."/>
            <person name="Crous P."/>
            <person name="Grigoriev I."/>
        </authorList>
    </citation>
    <scope>NUCLEOTIDE SEQUENCE</scope>
    <source>
        <strain evidence="2">CBS 207.26</strain>
    </source>
</reference>
<evidence type="ECO:0008006" key="4">
    <source>
        <dbReference type="Google" id="ProtNLM"/>
    </source>
</evidence>
<feature type="region of interest" description="Disordered" evidence="1">
    <location>
        <begin position="88"/>
        <end position="117"/>
    </location>
</feature>
<dbReference type="Proteomes" id="UP000800200">
    <property type="component" value="Unassembled WGS sequence"/>
</dbReference>
<name>A0A6A6E285_9PEZI</name>
<gene>
    <name evidence="2" type="ORF">K469DRAFT_580117</name>
</gene>
<evidence type="ECO:0000313" key="2">
    <source>
        <dbReference type="EMBL" id="KAF2184250.1"/>
    </source>
</evidence>
<evidence type="ECO:0000313" key="3">
    <source>
        <dbReference type="Proteomes" id="UP000800200"/>
    </source>
</evidence>